<organism evidence="2">
    <name type="scientific">Hymenolepis diminuta</name>
    <name type="common">Rat tapeworm</name>
    <dbReference type="NCBI Taxonomy" id="6216"/>
    <lineage>
        <taxon>Eukaryota</taxon>
        <taxon>Metazoa</taxon>
        <taxon>Spiralia</taxon>
        <taxon>Lophotrochozoa</taxon>
        <taxon>Platyhelminthes</taxon>
        <taxon>Cestoda</taxon>
        <taxon>Eucestoda</taxon>
        <taxon>Cyclophyllidea</taxon>
        <taxon>Hymenolepididae</taxon>
        <taxon>Hymenolepis</taxon>
    </lineage>
</organism>
<name>A0A0R3SKW8_HYMDI</name>
<accession>A0A0R3SKW8</accession>
<feature type="compositionally biased region" description="Low complexity" evidence="1">
    <location>
        <begin position="48"/>
        <end position="59"/>
    </location>
</feature>
<proteinExistence type="predicted"/>
<protein>
    <submittedName>
        <fullName evidence="2">EB1 C-terminal domain-containing protein</fullName>
    </submittedName>
</protein>
<dbReference type="WBParaSite" id="HDID_0000558301-mRNA-1">
    <property type="protein sequence ID" value="HDID_0000558301-mRNA-1"/>
    <property type="gene ID" value="HDID_0000558301"/>
</dbReference>
<dbReference type="STRING" id="6216.A0A0R3SKW8"/>
<dbReference type="AlphaFoldDB" id="A0A0R3SKW8"/>
<evidence type="ECO:0000256" key="1">
    <source>
        <dbReference type="SAM" id="MobiDB-lite"/>
    </source>
</evidence>
<feature type="compositionally biased region" description="Polar residues" evidence="1">
    <location>
        <begin position="31"/>
        <end position="41"/>
    </location>
</feature>
<feature type="region of interest" description="Disordered" evidence="1">
    <location>
        <begin position="31"/>
        <end position="76"/>
    </location>
</feature>
<reference evidence="2" key="1">
    <citation type="submission" date="2017-02" db="UniProtKB">
        <authorList>
            <consortium name="WormBaseParasite"/>
        </authorList>
    </citation>
    <scope>IDENTIFICATION</scope>
</reference>
<sequence length="129" mass="14365">LWRIREIELSSQIAELRQHFSELDCLHDVENASNTLQSPPSRRNLDESLPLSAASSAAPTPAEVRRHPSTRVPSMTVESERFSSMWKDLPPAIMTDSIGPLEDLCIIPDDPLITSIYVQENASKQVGEV</sequence>
<evidence type="ECO:0000313" key="2">
    <source>
        <dbReference type="WBParaSite" id="HDID_0000558301-mRNA-1"/>
    </source>
</evidence>